<dbReference type="Pfam" id="PF03349">
    <property type="entry name" value="Toluene_X"/>
    <property type="match status" value="1"/>
</dbReference>
<comment type="subcellular location">
    <subcellularLocation>
        <location evidence="1">Cell outer membrane</location>
        <topology evidence="1">Multi-pass membrane protein</topology>
    </subcellularLocation>
</comment>
<keyword evidence="7" id="KW-0998">Cell outer membrane</keyword>
<keyword evidence="4" id="KW-0812">Transmembrane</keyword>
<evidence type="ECO:0000256" key="2">
    <source>
        <dbReference type="ARBA" id="ARBA00008163"/>
    </source>
</evidence>
<sequence length="440" mass="47185">MQSAVSPRSARLLSLIVASLFAAPAVQAAGFQLTEQSVAGMGRAHAGAGMAGDDLSAVFYNPAGMTLLQGTRAQGGFTYAEVDAPFEGSNTVSGSPDPRLNRTTQASDNGRAPGVAIPNAYLTHQINDQLYVGVGLTTPFGLGARYNDNWAGRDSGISSSIMTLDINPSLAYKLDERWSFGAGVSAQYAKAHLKKGAFLPGATGEIKADSWGFGYNLGVMYSYSADTRIGLSYRSKIDHKAKGDYINSGFVDLAPTMPLSRLNGTYAGSADVTTPESLLLSGYSKLNSKFAVGATARWTRWSRFDQLVIKGSPQFGGIDTTTRIDNHWKNSWMFSVGGDYFFNDALTLRSGLGYETTPVPNAEHRNPLIPDADRIWLSLGAGYKISKQATVDVSYAYLRAVGDRKIDNVSKSPFGTQSHLQGQYGSITGHLLGVQAQYRF</sequence>
<dbReference type="RefSeq" id="WP_043579182.1">
    <property type="nucleotide sequence ID" value="NZ_CP142381.1"/>
</dbReference>
<dbReference type="SUPFAM" id="SSF56935">
    <property type="entry name" value="Porins"/>
    <property type="match status" value="1"/>
</dbReference>
<dbReference type="GeneID" id="89685172"/>
<dbReference type="EMBL" id="JAHDTB010000017">
    <property type="protein sequence ID" value="MBW8289418.1"/>
    <property type="molecule type" value="Genomic_DNA"/>
</dbReference>
<evidence type="ECO:0000256" key="4">
    <source>
        <dbReference type="ARBA" id="ARBA00022692"/>
    </source>
</evidence>
<reference evidence="10 11" key="1">
    <citation type="submission" date="2021-05" db="EMBL/GenBank/DDBJ databases">
        <title>Draft Whole Genome Sequencing Of Biosensor Chromobacterium violaceum Strain CV026 Reveals A Regulatory RNA In Chromobacterium violaceum Phenotype Regulatory Network.</title>
        <authorList>
            <person name="Hong K.W."/>
            <person name="Chan K.G."/>
            <person name="Chang C.-Y."/>
        </authorList>
    </citation>
    <scope>NUCLEOTIDE SEQUENCE [LARGE SCALE GENOMIC DNA]</scope>
    <source>
        <strain evidence="10 11">ATCC 31532</strain>
    </source>
</reference>
<gene>
    <name evidence="10" type="ORF">KIF53_17425</name>
</gene>
<accession>A0ABS7FH58</accession>
<comment type="caution">
    <text evidence="10">The sequence shown here is derived from an EMBL/GenBank/DDBJ whole genome shotgun (WGS) entry which is preliminary data.</text>
</comment>
<protein>
    <submittedName>
        <fullName evidence="10">OmpP1/FadL family transporter</fullName>
    </submittedName>
</protein>
<evidence type="ECO:0000256" key="3">
    <source>
        <dbReference type="ARBA" id="ARBA00022452"/>
    </source>
</evidence>
<evidence type="ECO:0000256" key="6">
    <source>
        <dbReference type="ARBA" id="ARBA00023136"/>
    </source>
</evidence>
<keyword evidence="3" id="KW-1134">Transmembrane beta strand</keyword>
<dbReference type="Proteomes" id="UP000711178">
    <property type="component" value="Unassembled WGS sequence"/>
</dbReference>
<name>A0ABS7FH58_9NEIS</name>
<evidence type="ECO:0000256" key="5">
    <source>
        <dbReference type="ARBA" id="ARBA00022729"/>
    </source>
</evidence>
<evidence type="ECO:0000256" key="9">
    <source>
        <dbReference type="SAM" id="SignalP"/>
    </source>
</evidence>
<keyword evidence="11" id="KW-1185">Reference proteome</keyword>
<keyword evidence="5 9" id="KW-0732">Signal</keyword>
<dbReference type="Gene3D" id="2.40.160.60">
    <property type="entry name" value="Outer membrane protein transport protein (OMPP1/FadL/TodX)"/>
    <property type="match status" value="1"/>
</dbReference>
<dbReference type="InterPro" id="IPR005017">
    <property type="entry name" value="OMPP1/FadL/TodX"/>
</dbReference>
<organism evidence="10 11">
    <name type="scientific">Chromobacterium subtsugae</name>
    <dbReference type="NCBI Taxonomy" id="251747"/>
    <lineage>
        <taxon>Bacteria</taxon>
        <taxon>Pseudomonadati</taxon>
        <taxon>Pseudomonadota</taxon>
        <taxon>Betaproteobacteria</taxon>
        <taxon>Neisseriales</taxon>
        <taxon>Chromobacteriaceae</taxon>
        <taxon>Chromobacterium</taxon>
    </lineage>
</organism>
<dbReference type="PANTHER" id="PTHR35093">
    <property type="entry name" value="OUTER MEMBRANE PROTEIN NMB0088-RELATED"/>
    <property type="match status" value="1"/>
</dbReference>
<dbReference type="PANTHER" id="PTHR35093:SF8">
    <property type="entry name" value="OUTER MEMBRANE PROTEIN NMB0088-RELATED"/>
    <property type="match status" value="1"/>
</dbReference>
<evidence type="ECO:0000313" key="11">
    <source>
        <dbReference type="Proteomes" id="UP000711178"/>
    </source>
</evidence>
<feature type="region of interest" description="Disordered" evidence="8">
    <location>
        <begin position="88"/>
        <end position="111"/>
    </location>
</feature>
<proteinExistence type="inferred from homology"/>
<comment type="similarity">
    <text evidence="2">Belongs to the OmpP1/FadL family.</text>
</comment>
<feature type="signal peptide" evidence="9">
    <location>
        <begin position="1"/>
        <end position="28"/>
    </location>
</feature>
<evidence type="ECO:0000256" key="7">
    <source>
        <dbReference type="ARBA" id="ARBA00023237"/>
    </source>
</evidence>
<feature type="chain" id="PRO_5047016603" evidence="9">
    <location>
        <begin position="29"/>
        <end position="440"/>
    </location>
</feature>
<keyword evidence="6" id="KW-0472">Membrane</keyword>
<evidence type="ECO:0000256" key="8">
    <source>
        <dbReference type="SAM" id="MobiDB-lite"/>
    </source>
</evidence>
<evidence type="ECO:0000313" key="10">
    <source>
        <dbReference type="EMBL" id="MBW8289418.1"/>
    </source>
</evidence>
<evidence type="ECO:0000256" key="1">
    <source>
        <dbReference type="ARBA" id="ARBA00004571"/>
    </source>
</evidence>